<dbReference type="InterPro" id="IPR050099">
    <property type="entry name" value="SIS_GmhA/DiaA_subfam"/>
</dbReference>
<evidence type="ECO:0000259" key="1">
    <source>
        <dbReference type="PROSITE" id="PS51464"/>
    </source>
</evidence>
<dbReference type="InterPro" id="IPR035461">
    <property type="entry name" value="GmhA/DiaA"/>
</dbReference>
<dbReference type="EMBL" id="UINC01188883">
    <property type="protein sequence ID" value="SVE02310.1"/>
    <property type="molecule type" value="Genomic_DNA"/>
</dbReference>
<dbReference type="PANTHER" id="PTHR30390">
    <property type="entry name" value="SEDOHEPTULOSE 7-PHOSPHATE ISOMERASE / DNAA INITIATOR-ASSOCIATING FACTOR FOR REPLICATION INITIATION"/>
    <property type="match status" value="1"/>
</dbReference>
<dbReference type="PROSITE" id="PS51464">
    <property type="entry name" value="SIS"/>
    <property type="match status" value="1"/>
</dbReference>
<gene>
    <name evidence="2" type="ORF">METZ01_LOCUS455164</name>
</gene>
<dbReference type="GO" id="GO:0097367">
    <property type="term" value="F:carbohydrate derivative binding"/>
    <property type="evidence" value="ECO:0007669"/>
    <property type="project" value="InterPro"/>
</dbReference>
<name>A0A383A411_9ZZZZ</name>
<dbReference type="Pfam" id="PF13580">
    <property type="entry name" value="SIS_2"/>
    <property type="match status" value="1"/>
</dbReference>
<dbReference type="AlphaFoldDB" id="A0A383A411"/>
<evidence type="ECO:0000313" key="2">
    <source>
        <dbReference type="EMBL" id="SVE02310.1"/>
    </source>
</evidence>
<sequence>MNQSSDLIELSELAAVCARDLGDPIAQAESMVLETLEGGSSLLFCGNGGSAADAQHLAAEYVIRFKRTRGPLRALALTTDTSVLTAGANDFSFADVFARQIEALGREGDLLFLHSTSGDSENLLRAAAAAREAHMHTVALLARGGGRLSQKVDLAIVVPTETVARAQELHLAIGHTICERVDRHFAERSGG</sequence>
<dbReference type="InterPro" id="IPR001347">
    <property type="entry name" value="SIS_dom"/>
</dbReference>
<reference evidence="2" key="1">
    <citation type="submission" date="2018-05" db="EMBL/GenBank/DDBJ databases">
        <authorList>
            <person name="Lanie J.A."/>
            <person name="Ng W.-L."/>
            <person name="Kazmierczak K.M."/>
            <person name="Andrzejewski T.M."/>
            <person name="Davidsen T.M."/>
            <person name="Wayne K.J."/>
            <person name="Tettelin H."/>
            <person name="Glass J.I."/>
            <person name="Rusch D."/>
            <person name="Podicherti R."/>
            <person name="Tsui H.-C.T."/>
            <person name="Winkler M.E."/>
        </authorList>
    </citation>
    <scope>NUCLEOTIDE SEQUENCE</scope>
</reference>
<organism evidence="2">
    <name type="scientific">marine metagenome</name>
    <dbReference type="NCBI Taxonomy" id="408172"/>
    <lineage>
        <taxon>unclassified sequences</taxon>
        <taxon>metagenomes</taxon>
        <taxon>ecological metagenomes</taxon>
    </lineage>
</organism>
<dbReference type="Gene3D" id="3.40.50.10490">
    <property type="entry name" value="Glucose-6-phosphate isomerase like protein, domain 1"/>
    <property type="match status" value="1"/>
</dbReference>
<proteinExistence type="predicted"/>
<dbReference type="CDD" id="cd05006">
    <property type="entry name" value="SIS_GmhA"/>
    <property type="match status" value="1"/>
</dbReference>
<protein>
    <recommendedName>
        <fullName evidence="1">SIS domain-containing protein</fullName>
    </recommendedName>
</protein>
<dbReference type="GO" id="GO:1901135">
    <property type="term" value="P:carbohydrate derivative metabolic process"/>
    <property type="evidence" value="ECO:0007669"/>
    <property type="project" value="InterPro"/>
</dbReference>
<feature type="domain" description="SIS" evidence="1">
    <location>
        <begin position="32"/>
        <end position="187"/>
    </location>
</feature>
<accession>A0A383A411</accession>
<dbReference type="PANTHER" id="PTHR30390:SF6">
    <property type="entry name" value="DNAA INITIATOR-ASSOCIATING PROTEIN DIAA"/>
    <property type="match status" value="1"/>
</dbReference>
<dbReference type="InterPro" id="IPR046348">
    <property type="entry name" value="SIS_dom_sf"/>
</dbReference>
<dbReference type="SUPFAM" id="SSF53697">
    <property type="entry name" value="SIS domain"/>
    <property type="match status" value="1"/>
</dbReference>